<dbReference type="InterPro" id="IPR013126">
    <property type="entry name" value="Hsp_70_fam"/>
</dbReference>
<dbReference type="AlphaFoldDB" id="A0A443SAD2"/>
<accession>A0A443SAD2</accession>
<gene>
    <name evidence="4" type="ORF">B4U80_13874</name>
</gene>
<comment type="similarity">
    <text evidence="1">Belongs to the heat shock protein 70 family.</text>
</comment>
<protein>
    <submittedName>
        <fullName evidence="4">Uncharacterized protein</fullName>
    </submittedName>
</protein>
<reference evidence="4 5" key="1">
    <citation type="journal article" date="2018" name="Gigascience">
        <title>Genomes of trombidid mites reveal novel predicted allergens and laterally-transferred genes associated with secondary metabolism.</title>
        <authorList>
            <person name="Dong X."/>
            <person name="Chaisiri K."/>
            <person name="Xia D."/>
            <person name="Armstrong S.D."/>
            <person name="Fang Y."/>
            <person name="Donnelly M.J."/>
            <person name="Kadowaki T."/>
            <person name="McGarry J.W."/>
            <person name="Darby A.C."/>
            <person name="Makepeace B.L."/>
        </authorList>
    </citation>
    <scope>NUCLEOTIDE SEQUENCE [LARGE SCALE GENOMIC DNA]</scope>
    <source>
        <strain evidence="4">UoL-UT</strain>
    </source>
</reference>
<evidence type="ECO:0000256" key="1">
    <source>
        <dbReference type="ARBA" id="ARBA00007381"/>
    </source>
</evidence>
<dbReference type="Gene3D" id="3.90.640.10">
    <property type="entry name" value="Actin, Chain A, domain 4"/>
    <property type="match status" value="1"/>
</dbReference>
<keyword evidence="5" id="KW-1185">Reference proteome</keyword>
<sequence>MLLVVSMGSGSTSFSSMELKRNNIQVINHCGLDFGGYEFDRCLYDNLEMNLKHKFDKKEKYELLLKVENRKKELQKFRVVIDTPAVTLPNGFKECICDNDYDSHCGHLYILIEQTLRELFVEVKRKRFQIKEVLLAGASSKLKR</sequence>
<evidence type="ECO:0000313" key="5">
    <source>
        <dbReference type="Proteomes" id="UP000288716"/>
    </source>
</evidence>
<comment type="caution">
    <text evidence="4">The sequence shown here is derived from an EMBL/GenBank/DDBJ whole genome shotgun (WGS) entry which is preliminary data.</text>
</comment>
<name>A0A443SAD2_9ACAR</name>
<dbReference type="GO" id="GO:0005524">
    <property type="term" value="F:ATP binding"/>
    <property type="evidence" value="ECO:0007669"/>
    <property type="project" value="UniProtKB-KW"/>
</dbReference>
<dbReference type="EMBL" id="NCKV01004971">
    <property type="protein sequence ID" value="RWS24365.1"/>
    <property type="molecule type" value="Genomic_DNA"/>
</dbReference>
<evidence type="ECO:0000256" key="2">
    <source>
        <dbReference type="ARBA" id="ARBA00022741"/>
    </source>
</evidence>
<dbReference type="SUPFAM" id="SSF53067">
    <property type="entry name" value="Actin-like ATPase domain"/>
    <property type="match status" value="1"/>
</dbReference>
<keyword evidence="3" id="KW-0067">ATP-binding</keyword>
<dbReference type="Gene3D" id="3.30.420.40">
    <property type="match status" value="1"/>
</dbReference>
<keyword evidence="2" id="KW-0547">Nucleotide-binding</keyword>
<organism evidence="4 5">
    <name type="scientific">Leptotrombidium deliense</name>
    <dbReference type="NCBI Taxonomy" id="299467"/>
    <lineage>
        <taxon>Eukaryota</taxon>
        <taxon>Metazoa</taxon>
        <taxon>Ecdysozoa</taxon>
        <taxon>Arthropoda</taxon>
        <taxon>Chelicerata</taxon>
        <taxon>Arachnida</taxon>
        <taxon>Acari</taxon>
        <taxon>Acariformes</taxon>
        <taxon>Trombidiformes</taxon>
        <taxon>Prostigmata</taxon>
        <taxon>Anystina</taxon>
        <taxon>Parasitengona</taxon>
        <taxon>Trombiculoidea</taxon>
        <taxon>Trombiculidae</taxon>
        <taxon>Leptotrombidium</taxon>
    </lineage>
</organism>
<evidence type="ECO:0000256" key="3">
    <source>
        <dbReference type="ARBA" id="ARBA00022840"/>
    </source>
</evidence>
<dbReference type="VEuPathDB" id="VectorBase:LDEU007675"/>
<evidence type="ECO:0000313" key="4">
    <source>
        <dbReference type="EMBL" id="RWS24365.1"/>
    </source>
</evidence>
<dbReference type="GO" id="GO:0140662">
    <property type="term" value="F:ATP-dependent protein folding chaperone"/>
    <property type="evidence" value="ECO:0007669"/>
    <property type="project" value="InterPro"/>
</dbReference>
<dbReference type="InterPro" id="IPR043129">
    <property type="entry name" value="ATPase_NBD"/>
</dbReference>
<dbReference type="Proteomes" id="UP000288716">
    <property type="component" value="Unassembled WGS sequence"/>
</dbReference>
<proteinExistence type="inferred from homology"/>
<dbReference type="Pfam" id="PF00012">
    <property type="entry name" value="HSP70"/>
    <property type="match status" value="1"/>
</dbReference>